<dbReference type="RefSeq" id="WP_301642110.1">
    <property type="nucleotide sequence ID" value="NZ_CP098494.1"/>
</dbReference>
<evidence type="ECO:0000259" key="3">
    <source>
        <dbReference type="Pfam" id="PF13717"/>
    </source>
</evidence>
<proteinExistence type="predicted"/>
<evidence type="ECO:0000256" key="2">
    <source>
        <dbReference type="SAM" id="Phobius"/>
    </source>
</evidence>
<feature type="region of interest" description="Disordered" evidence="1">
    <location>
        <begin position="50"/>
        <end position="137"/>
    </location>
</feature>
<reference evidence="4 5" key="1">
    <citation type="submission" date="2022-06" db="EMBL/GenBank/DDBJ databases">
        <authorList>
            <person name="Liu G."/>
        </authorList>
    </citation>
    <scope>NUCLEOTIDE SEQUENCE [LARGE SCALE GENOMIC DNA]</scope>
    <source>
        <strain evidence="4 5">E4</strain>
    </source>
</reference>
<keyword evidence="2" id="KW-0812">Transmembrane</keyword>
<evidence type="ECO:0000313" key="5">
    <source>
        <dbReference type="Proteomes" id="UP001056619"/>
    </source>
</evidence>
<evidence type="ECO:0000256" key="1">
    <source>
        <dbReference type="SAM" id="MobiDB-lite"/>
    </source>
</evidence>
<name>A0ABY4U5R3_9SPHN</name>
<dbReference type="Proteomes" id="UP001056619">
    <property type="component" value="Chromosome"/>
</dbReference>
<keyword evidence="5" id="KW-1185">Reference proteome</keyword>
<gene>
    <name evidence="4" type="ORF">NCF85_00260</name>
</gene>
<protein>
    <submittedName>
        <fullName evidence="4">Zinc-ribbon domain-containing protein</fullName>
    </submittedName>
</protein>
<feature type="compositionally biased region" description="Pro residues" evidence="1">
    <location>
        <begin position="53"/>
        <end position="69"/>
    </location>
</feature>
<dbReference type="EMBL" id="CP098494">
    <property type="protein sequence ID" value="USA61454.1"/>
    <property type="molecule type" value="Genomic_DNA"/>
</dbReference>
<feature type="compositionally biased region" description="Basic and acidic residues" evidence="1">
    <location>
        <begin position="123"/>
        <end position="137"/>
    </location>
</feature>
<sequence>MIIACPACATRYVVPDSAIGIEGRTVRCAKCKHSWFQDGPDADRLAAVQDIPAPSPAPPAPPPAPPKASPPRTSAAVYTDPAVADRGNQAPAAEEMPPRDGPDFDETAPPYGDVQDDLPPPPRPEDEHGPSRFDHAPPFRRRLNINRLWTWAAAIFAVIALGTVVAVNYVGVPEWVPVTRPLFGAAQPDLELSFPVEQQERRTLPNGTEFFGARIIVKNTARETRPIPPILIVLRDQRERQVYSWVVQPPQSSLAPGEDLTINEAVTDVPKSAVFADVGWAPR</sequence>
<feature type="transmembrane region" description="Helical" evidence="2">
    <location>
        <begin position="148"/>
        <end position="171"/>
    </location>
</feature>
<accession>A0ABY4U5R3</accession>
<dbReference type="InterPro" id="IPR011723">
    <property type="entry name" value="Znf/thioredoxin_put"/>
</dbReference>
<keyword evidence="2" id="KW-1133">Transmembrane helix</keyword>
<organism evidence="4 5">
    <name type="scientific">Qipengyuania citrea</name>
    <dbReference type="NCBI Taxonomy" id="225971"/>
    <lineage>
        <taxon>Bacteria</taxon>
        <taxon>Pseudomonadati</taxon>
        <taxon>Pseudomonadota</taxon>
        <taxon>Alphaproteobacteria</taxon>
        <taxon>Sphingomonadales</taxon>
        <taxon>Erythrobacteraceae</taxon>
        <taxon>Qipengyuania</taxon>
    </lineage>
</organism>
<evidence type="ECO:0000313" key="4">
    <source>
        <dbReference type="EMBL" id="USA61454.1"/>
    </source>
</evidence>
<feature type="domain" description="Zinc finger/thioredoxin putative" evidence="3">
    <location>
        <begin position="1"/>
        <end position="36"/>
    </location>
</feature>
<keyword evidence="2" id="KW-0472">Membrane</keyword>
<dbReference type="Pfam" id="PF13717">
    <property type="entry name" value="Zn_ribbon_4"/>
    <property type="match status" value="1"/>
</dbReference>
<dbReference type="NCBIfam" id="TIGR02098">
    <property type="entry name" value="MJ0042_CXXC"/>
    <property type="match status" value="1"/>
</dbReference>